<reference evidence="1" key="1">
    <citation type="journal article" date="2018" name="Genome Biol.">
        <title>SKESA: strategic k-mer extension for scrupulous assemblies.</title>
        <authorList>
            <person name="Souvorov A."/>
            <person name="Agarwala R."/>
            <person name="Lipman D.J."/>
        </authorList>
    </citation>
    <scope>NUCLEOTIDE SEQUENCE</scope>
    <source>
        <strain evidence="1">C25</strain>
    </source>
</reference>
<gene>
    <name evidence="1" type="ORF">I9063_001914</name>
</gene>
<proteinExistence type="predicted"/>
<evidence type="ECO:0000313" key="2">
    <source>
        <dbReference type="Proteomes" id="UP000855421"/>
    </source>
</evidence>
<name>A0AAN5N9Z3_CLOPF</name>
<dbReference type="AlphaFoldDB" id="A0AAN5N9Z3"/>
<comment type="caution">
    <text evidence="1">The sequence shown here is derived from an EMBL/GenBank/DDBJ whole genome shotgun (WGS) entry which is preliminary data.</text>
</comment>
<dbReference type="Proteomes" id="UP000855421">
    <property type="component" value="Unassembled WGS sequence"/>
</dbReference>
<dbReference type="InterPro" id="IPR043504">
    <property type="entry name" value="Peptidase_S1_PA_chymotrypsin"/>
</dbReference>
<dbReference type="EMBL" id="DACTBT010000011">
    <property type="protein sequence ID" value="HAT4298540.1"/>
    <property type="molecule type" value="Genomic_DNA"/>
</dbReference>
<protein>
    <recommendedName>
        <fullName evidence="3">Trypsin-like peptidase domain-containing protein</fullName>
    </recommendedName>
</protein>
<organism evidence="1 2">
    <name type="scientific">Clostridium perfringens</name>
    <dbReference type="NCBI Taxonomy" id="1502"/>
    <lineage>
        <taxon>Bacteria</taxon>
        <taxon>Bacillati</taxon>
        <taxon>Bacillota</taxon>
        <taxon>Clostridia</taxon>
        <taxon>Eubacteriales</taxon>
        <taxon>Clostridiaceae</taxon>
        <taxon>Clostridium</taxon>
    </lineage>
</organism>
<evidence type="ECO:0008006" key="3">
    <source>
        <dbReference type="Google" id="ProtNLM"/>
    </source>
</evidence>
<sequence>MIDDKLLYLSVRIEEDVGEERNEILGSGVWWQPEKDSEYMYVFTAAHVVNKKKNIVVRYLDKDEEEKTVNIDENNIACHKEAKFGEKILPYKDVAILRCKNINININIHYPYRINGIDNLSGNRNLIFRGYPNSLHQISSFCSSNKLAYAVLETPEKINNRFTYRLDTSLGIKPFEANDQIIGFSGSGIFLNDNSELLLLGIHSNSLGDDVTLNTCSGMDAKLLIEICKDNNWDIPDEAGNINGELFDAVYNFQEEIENDCLEDVMKEIINSNYEELIKSDFCGISKECEKKDCHYECQTFRNNLLIILCILKYINKVEEFSKLKLTEQEKLIPIKYICCDGHSSMSRVTLSNFIESLKTDYLKRNKVDDFSLILWGTRKGIKGKEKCCTAKQFKKIVRDIKEPTASKNQFDIKKGFIQTQQLSVIPIIELIENIDEDTLEDMINIIKTTIQN</sequence>
<dbReference type="SUPFAM" id="SSF50494">
    <property type="entry name" value="Trypsin-like serine proteases"/>
    <property type="match status" value="1"/>
</dbReference>
<dbReference type="Gene3D" id="2.40.10.10">
    <property type="entry name" value="Trypsin-like serine proteases"/>
    <property type="match status" value="1"/>
</dbReference>
<reference evidence="1" key="2">
    <citation type="submission" date="2020-07" db="EMBL/GenBank/DDBJ databases">
        <authorList>
            <consortium name="NCBI Pathogen Detection Project"/>
        </authorList>
    </citation>
    <scope>NUCLEOTIDE SEQUENCE</scope>
    <source>
        <strain evidence="1">C25</strain>
    </source>
</reference>
<dbReference type="InterPro" id="IPR009003">
    <property type="entry name" value="Peptidase_S1_PA"/>
</dbReference>
<accession>A0AAN5N9Z3</accession>
<evidence type="ECO:0000313" key="1">
    <source>
        <dbReference type="EMBL" id="HAT4298540.1"/>
    </source>
</evidence>